<evidence type="ECO:0000313" key="1">
    <source>
        <dbReference type="EMBL" id="KKN28683.1"/>
    </source>
</evidence>
<accession>A0A0F9SH31</accession>
<sequence length="70" mass="8531">MGLKTLKDLAEGRYMYVGMVQLRHVREEAIKWIKWRRSLPFEQEPCGHVEEWIKHFFNLKEADIKEEDLK</sequence>
<dbReference type="EMBL" id="LAZR01002543">
    <property type="protein sequence ID" value="KKN28683.1"/>
    <property type="molecule type" value="Genomic_DNA"/>
</dbReference>
<protein>
    <submittedName>
        <fullName evidence="1">Uncharacterized protein</fullName>
    </submittedName>
</protein>
<name>A0A0F9SH31_9ZZZZ</name>
<comment type="caution">
    <text evidence="1">The sequence shown here is derived from an EMBL/GenBank/DDBJ whole genome shotgun (WGS) entry which is preliminary data.</text>
</comment>
<reference evidence="1" key="1">
    <citation type="journal article" date="2015" name="Nature">
        <title>Complex archaea that bridge the gap between prokaryotes and eukaryotes.</title>
        <authorList>
            <person name="Spang A."/>
            <person name="Saw J.H."/>
            <person name="Jorgensen S.L."/>
            <person name="Zaremba-Niedzwiedzka K."/>
            <person name="Martijn J."/>
            <person name="Lind A.E."/>
            <person name="van Eijk R."/>
            <person name="Schleper C."/>
            <person name="Guy L."/>
            <person name="Ettema T.J."/>
        </authorList>
    </citation>
    <scope>NUCLEOTIDE SEQUENCE</scope>
</reference>
<organism evidence="1">
    <name type="scientific">marine sediment metagenome</name>
    <dbReference type="NCBI Taxonomy" id="412755"/>
    <lineage>
        <taxon>unclassified sequences</taxon>
        <taxon>metagenomes</taxon>
        <taxon>ecological metagenomes</taxon>
    </lineage>
</organism>
<gene>
    <name evidence="1" type="ORF">LCGC14_0851950</name>
</gene>
<proteinExistence type="predicted"/>
<dbReference type="AlphaFoldDB" id="A0A0F9SH31"/>